<accession>A0A5J4TKM2</accession>
<protein>
    <submittedName>
        <fullName evidence="1">Uncharacterized protein</fullName>
    </submittedName>
</protein>
<dbReference type="AlphaFoldDB" id="A0A5J4TKM2"/>
<dbReference type="EMBL" id="SNRW01029300">
    <property type="protein sequence ID" value="KAA6358828.1"/>
    <property type="molecule type" value="Genomic_DNA"/>
</dbReference>
<dbReference type="Proteomes" id="UP000324800">
    <property type="component" value="Unassembled WGS sequence"/>
</dbReference>
<organism evidence="1 2">
    <name type="scientific">Streblomastix strix</name>
    <dbReference type="NCBI Taxonomy" id="222440"/>
    <lineage>
        <taxon>Eukaryota</taxon>
        <taxon>Metamonada</taxon>
        <taxon>Preaxostyla</taxon>
        <taxon>Oxymonadida</taxon>
        <taxon>Streblomastigidae</taxon>
        <taxon>Streblomastix</taxon>
    </lineage>
</organism>
<sequence>MPAYGLKQERIELEKRRLIRGALVLDETSYLSRSFTLGSLVTPHEDFPPFPIHLKEGVKDTNDYSDFILESIQKSEEYEIYIDFVVGDGCKAQQSAMQNDQLSGIKNKLRNSNL</sequence>
<comment type="caution">
    <text evidence="1">The sequence shown here is derived from an EMBL/GenBank/DDBJ whole genome shotgun (WGS) entry which is preliminary data.</text>
</comment>
<gene>
    <name evidence="1" type="ORF">EZS28_045644</name>
</gene>
<proteinExistence type="predicted"/>
<name>A0A5J4TKM2_9EUKA</name>
<evidence type="ECO:0000313" key="1">
    <source>
        <dbReference type="EMBL" id="KAA6358828.1"/>
    </source>
</evidence>
<evidence type="ECO:0000313" key="2">
    <source>
        <dbReference type="Proteomes" id="UP000324800"/>
    </source>
</evidence>
<reference evidence="1 2" key="1">
    <citation type="submission" date="2019-03" db="EMBL/GenBank/DDBJ databases">
        <title>Single cell metagenomics reveals metabolic interactions within the superorganism composed of flagellate Streblomastix strix and complex community of Bacteroidetes bacteria on its surface.</title>
        <authorList>
            <person name="Treitli S.C."/>
            <person name="Kolisko M."/>
            <person name="Husnik F."/>
            <person name="Keeling P."/>
            <person name="Hampl V."/>
        </authorList>
    </citation>
    <scope>NUCLEOTIDE SEQUENCE [LARGE SCALE GENOMIC DNA]</scope>
    <source>
        <strain evidence="1">ST1C</strain>
    </source>
</reference>
<feature type="non-terminal residue" evidence="1">
    <location>
        <position position="114"/>
    </location>
</feature>